<protein>
    <submittedName>
        <fullName evidence="2">Uncharacterized protein</fullName>
    </submittedName>
</protein>
<dbReference type="EMBL" id="CAJNOM010000224">
    <property type="protein sequence ID" value="CAF1252494.1"/>
    <property type="molecule type" value="Genomic_DNA"/>
</dbReference>
<dbReference type="AlphaFoldDB" id="A0A814P3S7"/>
<gene>
    <name evidence="2" type="ORF">BJG266_LOCUS21306</name>
    <name evidence="3" type="ORF">QVE165_LOCUS28589</name>
</gene>
<evidence type="ECO:0000313" key="4">
    <source>
        <dbReference type="Proteomes" id="UP000663832"/>
    </source>
</evidence>
<keyword evidence="1" id="KW-0732">Signal</keyword>
<feature type="signal peptide" evidence="1">
    <location>
        <begin position="1"/>
        <end position="20"/>
    </location>
</feature>
<dbReference type="Proteomes" id="UP000663877">
    <property type="component" value="Unassembled WGS sequence"/>
</dbReference>
<proteinExistence type="predicted"/>
<reference evidence="2" key="1">
    <citation type="submission" date="2021-02" db="EMBL/GenBank/DDBJ databases">
        <authorList>
            <person name="Nowell W R."/>
        </authorList>
    </citation>
    <scope>NUCLEOTIDE SEQUENCE</scope>
</reference>
<dbReference type="OrthoDB" id="10044641at2759"/>
<dbReference type="Proteomes" id="UP000663832">
    <property type="component" value="Unassembled WGS sequence"/>
</dbReference>
<feature type="chain" id="PRO_5036410600" evidence="1">
    <location>
        <begin position="21"/>
        <end position="168"/>
    </location>
</feature>
<evidence type="ECO:0000256" key="1">
    <source>
        <dbReference type="SAM" id="SignalP"/>
    </source>
</evidence>
<evidence type="ECO:0000313" key="5">
    <source>
        <dbReference type="Proteomes" id="UP000663877"/>
    </source>
</evidence>
<comment type="caution">
    <text evidence="2">The sequence shown here is derived from an EMBL/GenBank/DDBJ whole genome shotgun (WGS) entry which is preliminary data.</text>
</comment>
<keyword evidence="4" id="KW-1185">Reference proteome</keyword>
<name>A0A814P3S7_9BILA</name>
<organism evidence="2 5">
    <name type="scientific">Adineta steineri</name>
    <dbReference type="NCBI Taxonomy" id="433720"/>
    <lineage>
        <taxon>Eukaryota</taxon>
        <taxon>Metazoa</taxon>
        <taxon>Spiralia</taxon>
        <taxon>Gnathifera</taxon>
        <taxon>Rotifera</taxon>
        <taxon>Eurotatoria</taxon>
        <taxon>Bdelloidea</taxon>
        <taxon>Adinetida</taxon>
        <taxon>Adinetidae</taxon>
        <taxon>Adineta</taxon>
    </lineage>
</organism>
<dbReference type="EMBL" id="CAJNOI010000126">
    <property type="protein sequence ID" value="CAF1100137.1"/>
    <property type="molecule type" value="Genomic_DNA"/>
</dbReference>
<evidence type="ECO:0000313" key="3">
    <source>
        <dbReference type="EMBL" id="CAF1252494.1"/>
    </source>
</evidence>
<sequence>MLIFLFAIAVVNTGFLGTNAVSNCSLCMVQGDFSETDGYACFPLSNGRVACTCPDQRYTIDKPCRICERENICGDSPDNFCAEVSAISSDVDGESTHYFSCFCSDHTYYIGKACPSKATTPVSTTATTPVFTTATTTSVPATTISTTLVPTTATPIAPTTATIITAKP</sequence>
<accession>A0A814P3S7</accession>
<evidence type="ECO:0000313" key="2">
    <source>
        <dbReference type="EMBL" id="CAF1100137.1"/>
    </source>
</evidence>